<reference evidence="13" key="1">
    <citation type="submission" date="2020-12" db="UniProtKB">
        <authorList>
            <consortium name="WormBaseParasite"/>
        </authorList>
    </citation>
    <scope>IDENTIFICATION</scope>
    <source>
        <strain evidence="13">MHco3</strain>
    </source>
</reference>
<dbReference type="Pfam" id="PF00001">
    <property type="entry name" value="7tm_1"/>
    <property type="match status" value="1"/>
</dbReference>
<evidence type="ECO:0000256" key="9">
    <source>
        <dbReference type="ARBA" id="ARBA00023224"/>
    </source>
</evidence>
<dbReference type="PANTHER" id="PTHR24230:SF49">
    <property type="entry name" value="G-PROTEIN COUPLED RECEPTORS FAMILY 1 PROFILE DOMAIN-CONTAINING PROTEIN"/>
    <property type="match status" value="1"/>
</dbReference>
<proteinExistence type="inferred from homology"/>
<keyword evidence="2" id="KW-1003">Cell membrane</keyword>
<feature type="transmembrane region" description="Helical" evidence="10">
    <location>
        <begin position="137"/>
        <end position="155"/>
    </location>
</feature>
<dbReference type="GO" id="GO:0005000">
    <property type="term" value="F:vasopressin receptor activity"/>
    <property type="evidence" value="ECO:0007669"/>
    <property type="project" value="InterPro"/>
</dbReference>
<organism evidence="12 13">
    <name type="scientific">Haemonchus contortus</name>
    <name type="common">Barber pole worm</name>
    <dbReference type="NCBI Taxonomy" id="6289"/>
    <lineage>
        <taxon>Eukaryota</taxon>
        <taxon>Metazoa</taxon>
        <taxon>Ecdysozoa</taxon>
        <taxon>Nematoda</taxon>
        <taxon>Chromadorea</taxon>
        <taxon>Rhabditida</taxon>
        <taxon>Rhabditina</taxon>
        <taxon>Rhabditomorpha</taxon>
        <taxon>Strongyloidea</taxon>
        <taxon>Trichostrongylidae</taxon>
        <taxon>Haemonchus</taxon>
    </lineage>
</organism>
<dbReference type="InterPro" id="IPR017452">
    <property type="entry name" value="GPCR_Rhodpsn_7TM"/>
</dbReference>
<feature type="transmembrane region" description="Helical" evidence="10">
    <location>
        <begin position="53"/>
        <end position="79"/>
    </location>
</feature>
<feature type="transmembrane region" description="Helical" evidence="10">
    <location>
        <begin position="99"/>
        <end position="117"/>
    </location>
</feature>
<keyword evidence="6 10" id="KW-0472">Membrane</keyword>
<dbReference type="GO" id="GO:0005886">
    <property type="term" value="C:plasma membrane"/>
    <property type="evidence" value="ECO:0007669"/>
    <property type="project" value="UniProtKB-SubCell"/>
</dbReference>
<evidence type="ECO:0000256" key="10">
    <source>
        <dbReference type="RuleBase" id="RU046427"/>
    </source>
</evidence>
<keyword evidence="7 10" id="KW-0675">Receptor</keyword>
<sequence>MTSTSDAVVLRHETSDYVQMTLFFLFMIVGLPVNLSTFLYMLRRYRHAKSFLLLLHINLNISDMLVLGIYVPGLIGWLISLEWRGGAALCKVMRFIDAFVLAISSNIMVCIALYRLYALRYPLWTSTIGRGRVSRMLLLAWSVAVITMLPQFYVWREVDFGNFRQCVTIWAEKINLGSNETKMTDEDFALMKIYGIQNACVTFYIPLIILVICYVLILKDVYKTLNASEPEISSAWTMSDLSRHLTLSKRPSKRECESAAPPTMRAVRGQEKLSRAKVRSLRITLLLILVYVVTWLPNNLLSWWMVISFDSYRDHQDATFPLAFLVVLNSVINPFIYGRCQWLNMMMYCRRKTSAPKKLCNPRAADLCT</sequence>
<keyword evidence="8 10" id="KW-0325">Glycoprotein</keyword>
<keyword evidence="3 10" id="KW-0812">Transmembrane</keyword>
<dbReference type="Gene3D" id="1.20.1070.10">
    <property type="entry name" value="Rhodopsin 7-helix transmembrane proteins"/>
    <property type="match status" value="1"/>
</dbReference>
<feature type="transmembrane region" description="Helical" evidence="10">
    <location>
        <begin position="283"/>
        <end position="306"/>
    </location>
</feature>
<protein>
    <submittedName>
        <fullName evidence="13">G_PROTEIN_RECEP_F1_2 domain-containing protein</fullName>
    </submittedName>
</protein>
<evidence type="ECO:0000256" key="1">
    <source>
        <dbReference type="ARBA" id="ARBA00004651"/>
    </source>
</evidence>
<comment type="similarity">
    <text evidence="10">Belongs to the G-protein coupled receptor 1 family. Vasopressin/oxytocin receptor subfamily.</text>
</comment>
<evidence type="ECO:0000256" key="4">
    <source>
        <dbReference type="ARBA" id="ARBA00022989"/>
    </source>
</evidence>
<dbReference type="GO" id="GO:0007218">
    <property type="term" value="P:neuropeptide signaling pathway"/>
    <property type="evidence" value="ECO:0007669"/>
    <property type="project" value="TreeGrafter"/>
</dbReference>
<evidence type="ECO:0000256" key="7">
    <source>
        <dbReference type="ARBA" id="ARBA00023170"/>
    </source>
</evidence>
<comment type="subcellular location">
    <subcellularLocation>
        <location evidence="1 10">Cell membrane</location>
        <topology evidence="1 10">Multi-pass membrane protein</topology>
    </subcellularLocation>
</comment>
<evidence type="ECO:0000256" key="6">
    <source>
        <dbReference type="ARBA" id="ARBA00023136"/>
    </source>
</evidence>
<dbReference type="Proteomes" id="UP000025227">
    <property type="component" value="Unplaced"/>
</dbReference>
<dbReference type="InterPro" id="IPR000276">
    <property type="entry name" value="GPCR_Rhodpsn"/>
</dbReference>
<evidence type="ECO:0000256" key="2">
    <source>
        <dbReference type="ARBA" id="ARBA00022475"/>
    </source>
</evidence>
<keyword evidence="12" id="KW-1185">Reference proteome</keyword>
<dbReference type="AlphaFoldDB" id="A0A7I4YW04"/>
<feature type="transmembrane region" description="Helical" evidence="10">
    <location>
        <begin position="20"/>
        <end position="41"/>
    </location>
</feature>
<name>A0A7I4YW04_HAECO</name>
<dbReference type="SUPFAM" id="SSF81321">
    <property type="entry name" value="Family A G protein-coupled receptor-like"/>
    <property type="match status" value="1"/>
</dbReference>
<dbReference type="InterPro" id="IPR001817">
    <property type="entry name" value="Vasoprsn_rcpt"/>
</dbReference>
<feature type="transmembrane region" description="Helical" evidence="10">
    <location>
        <begin position="318"/>
        <end position="337"/>
    </location>
</feature>
<evidence type="ECO:0000313" key="12">
    <source>
        <dbReference type="Proteomes" id="UP000025227"/>
    </source>
</evidence>
<evidence type="ECO:0000256" key="3">
    <source>
        <dbReference type="ARBA" id="ARBA00022692"/>
    </source>
</evidence>
<dbReference type="PANTHER" id="PTHR24230">
    <property type="entry name" value="G-PROTEIN COUPLED RECEPTOR"/>
    <property type="match status" value="1"/>
</dbReference>
<keyword evidence="5 10" id="KW-0297">G-protein coupled receptor</keyword>
<keyword evidence="9 10" id="KW-0807">Transducer</keyword>
<evidence type="ECO:0000256" key="8">
    <source>
        <dbReference type="ARBA" id="ARBA00023180"/>
    </source>
</evidence>
<dbReference type="PRINTS" id="PR00896">
    <property type="entry name" value="VASOPRESSINR"/>
</dbReference>
<dbReference type="OrthoDB" id="6435638at2759"/>
<evidence type="ECO:0000259" key="11">
    <source>
        <dbReference type="PROSITE" id="PS50262"/>
    </source>
</evidence>
<evidence type="ECO:0000256" key="5">
    <source>
        <dbReference type="ARBA" id="ARBA00023040"/>
    </source>
</evidence>
<dbReference type="PRINTS" id="PR00237">
    <property type="entry name" value="GPCRRHODOPSN"/>
</dbReference>
<feature type="domain" description="G-protein coupled receptors family 1 profile" evidence="11">
    <location>
        <begin position="33"/>
        <end position="337"/>
    </location>
</feature>
<dbReference type="PROSITE" id="PS50262">
    <property type="entry name" value="G_PROTEIN_RECEP_F1_2"/>
    <property type="match status" value="1"/>
</dbReference>
<keyword evidence="4 10" id="KW-1133">Transmembrane helix</keyword>
<feature type="transmembrane region" description="Helical" evidence="10">
    <location>
        <begin position="193"/>
        <end position="217"/>
    </location>
</feature>
<evidence type="ECO:0000313" key="13">
    <source>
        <dbReference type="WBParaSite" id="HCON_00148615-00001"/>
    </source>
</evidence>
<accession>A0A7I4YW04</accession>
<dbReference type="OMA" id="LNTDTEC"/>
<dbReference type="WBParaSite" id="HCON_00148615-00001">
    <property type="protein sequence ID" value="HCON_00148615-00001"/>
    <property type="gene ID" value="HCON_00148615"/>
</dbReference>